<dbReference type="eggNOG" id="COG4447">
    <property type="taxonomic scope" value="Bacteria"/>
</dbReference>
<dbReference type="NCBIfam" id="TIGR04183">
    <property type="entry name" value="Por_Secre_tail"/>
    <property type="match status" value="1"/>
</dbReference>
<reference key="2">
    <citation type="submission" date="2011-04" db="EMBL/GenBank/DDBJ databases">
        <title>Complete sequence of chromosome of Haliscomenobacter hydrossis DSM 1100.</title>
        <authorList>
            <consortium name="US DOE Joint Genome Institute (JGI-PGF)"/>
            <person name="Lucas S."/>
            <person name="Han J."/>
            <person name="Lapidus A."/>
            <person name="Bruce D."/>
            <person name="Goodwin L."/>
            <person name="Pitluck S."/>
            <person name="Peters L."/>
            <person name="Kyrpides N."/>
            <person name="Mavromatis K."/>
            <person name="Ivanova N."/>
            <person name="Ovchinnikova G."/>
            <person name="Pagani I."/>
            <person name="Daligault H."/>
            <person name="Detter J.C."/>
            <person name="Han C."/>
            <person name="Land M."/>
            <person name="Hauser L."/>
            <person name="Markowitz V."/>
            <person name="Cheng J.-F."/>
            <person name="Hugenholtz P."/>
            <person name="Woyke T."/>
            <person name="Wu D."/>
            <person name="Verbarg S."/>
            <person name="Frueling A."/>
            <person name="Brambilla E."/>
            <person name="Klenk H.-P."/>
            <person name="Eisen J.A."/>
        </authorList>
    </citation>
    <scope>NUCLEOTIDE SEQUENCE</scope>
    <source>
        <strain>DSM 1100</strain>
    </source>
</reference>
<keyword evidence="3" id="KW-1185">Reference proteome</keyword>
<proteinExistence type="predicted"/>
<dbReference type="AlphaFoldDB" id="F4KWT3"/>
<dbReference type="InterPro" id="IPR013694">
    <property type="entry name" value="VIT"/>
</dbReference>
<evidence type="ECO:0000259" key="1">
    <source>
        <dbReference type="PROSITE" id="PS51468"/>
    </source>
</evidence>
<name>F4KWT3_HALH1</name>
<organism evidence="2 3">
    <name type="scientific">Haliscomenobacter hydrossis (strain ATCC 27775 / DSM 1100 / LMG 10767 / O)</name>
    <dbReference type="NCBI Taxonomy" id="760192"/>
    <lineage>
        <taxon>Bacteria</taxon>
        <taxon>Pseudomonadati</taxon>
        <taxon>Bacteroidota</taxon>
        <taxon>Saprospiria</taxon>
        <taxon>Saprospirales</taxon>
        <taxon>Haliscomenobacteraceae</taxon>
        <taxon>Haliscomenobacter</taxon>
    </lineage>
</organism>
<dbReference type="eggNOG" id="COG2304">
    <property type="taxonomic scope" value="Bacteria"/>
</dbReference>
<gene>
    <name evidence="2" type="ordered locus">Halhy_4732</name>
</gene>
<dbReference type="Pfam" id="PF08487">
    <property type="entry name" value="VIT"/>
    <property type="match status" value="1"/>
</dbReference>
<dbReference type="InterPro" id="IPR026444">
    <property type="entry name" value="Secre_tail"/>
</dbReference>
<dbReference type="EMBL" id="CP002691">
    <property type="protein sequence ID" value="AEE52566.1"/>
    <property type="molecule type" value="Genomic_DNA"/>
</dbReference>
<feature type="domain" description="VIT" evidence="1">
    <location>
        <begin position="28"/>
        <end position="161"/>
    </location>
</feature>
<dbReference type="Proteomes" id="UP000008461">
    <property type="component" value="Chromosome"/>
</dbReference>
<dbReference type="STRING" id="760192.Halhy_4732"/>
<dbReference type="OrthoDB" id="266279at2"/>
<evidence type="ECO:0000313" key="2">
    <source>
        <dbReference type="EMBL" id="AEE52566.1"/>
    </source>
</evidence>
<accession>F4KWT3</accession>
<dbReference type="HOGENOM" id="CLU_382555_0_0_10"/>
<dbReference type="KEGG" id="hhy:Halhy_4732"/>
<dbReference type="PROSITE" id="PS51468">
    <property type="entry name" value="VIT"/>
    <property type="match status" value="1"/>
</dbReference>
<protein>
    <recommendedName>
        <fullName evidence="1">VIT domain-containing protein</fullName>
    </recommendedName>
</protein>
<evidence type="ECO:0000313" key="3">
    <source>
        <dbReference type="Proteomes" id="UP000008461"/>
    </source>
</evidence>
<reference evidence="2 3" key="1">
    <citation type="journal article" date="2011" name="Stand. Genomic Sci.">
        <title>Complete genome sequence of Haliscomenobacter hydrossis type strain (O).</title>
        <authorList>
            <consortium name="US DOE Joint Genome Institute (JGI-PGF)"/>
            <person name="Daligault H."/>
            <person name="Lapidus A."/>
            <person name="Zeytun A."/>
            <person name="Nolan M."/>
            <person name="Lucas S."/>
            <person name="Del Rio T.G."/>
            <person name="Tice H."/>
            <person name="Cheng J.F."/>
            <person name="Tapia R."/>
            <person name="Han C."/>
            <person name="Goodwin L."/>
            <person name="Pitluck S."/>
            <person name="Liolios K."/>
            <person name="Pagani I."/>
            <person name="Ivanova N."/>
            <person name="Huntemann M."/>
            <person name="Mavromatis K."/>
            <person name="Mikhailova N."/>
            <person name="Pati A."/>
            <person name="Chen A."/>
            <person name="Palaniappan K."/>
            <person name="Land M."/>
            <person name="Hauser L."/>
            <person name="Brambilla E.M."/>
            <person name="Rohde M."/>
            <person name="Verbarg S."/>
            <person name="Goker M."/>
            <person name="Bristow J."/>
            <person name="Eisen J.A."/>
            <person name="Markowitz V."/>
            <person name="Hugenholtz P."/>
            <person name="Kyrpides N.C."/>
            <person name="Klenk H.P."/>
            <person name="Woyke T."/>
        </authorList>
    </citation>
    <scope>NUCLEOTIDE SEQUENCE [LARGE SCALE GENOMIC DNA]</scope>
    <source>
        <strain evidence="3">ATCC 27775 / DSM 1100 / LMG 10767 / O</strain>
    </source>
</reference>
<dbReference type="Gene3D" id="2.60.40.4070">
    <property type="match status" value="1"/>
</dbReference>
<dbReference type="RefSeq" id="WP_013767104.1">
    <property type="nucleotide sequence ID" value="NC_015510.1"/>
</dbReference>
<sequence>MKLLRLYLVILLGGLSLVRSQGQQFNSLTVLDPQFNWPSYRGTIEEATITLRPVGLYTEVGLYLTISAKDASFQVGRQLEAVLGFTLPANSIVNDSWLWIDTTIIRAKILDRWTASTIYENIVQRRQDPSILTKVTANQYSLRIYPLIMGDKRKVKINYLVPGNWTTEEVQTVLPVGILRSGQATPPPLEVRLFMDAPWQNPKLSTHPEINFVPKQDPELGTYLSAVIPPAGLSTREVILSLKAPLKNGIFLSRYGDNQEGYYQMALFPEQMIDFSGNLKPRRILVLLHYNPATALGISPSQLMSEISAQLKRVLQPRDFFNVVLSGVSPKVLANDWISASPTEIDRVFNTLQNENLSSLNLPGLMAKGMEWIKSNGKESKILLFSSSVSEGDLGVSNELIRELSLIKGNTEIPFYIVDYARHNAPNYRINNRNYWGNEYFYLNWSRLTKGDYAQQYYCCSDFNLLSASVMDAMTIEKADLDLHTSLQSGFCYNRYNLNQLGEATTLRQPILQVGRYQGNWPFVVELSGKYANNLFFDALTVPLTETHVTDSTGADTWAGNYISALERPGSSNNAIAAEIINASIQRRILSYYTAFLCLEPAQGGEPCLNCIDRSQGPLVGTQDLQDSLIVSKISPNPFRERVMIQLQFKDLIDLSNAKILVYNHVGQVVRTFSDVPKGKIQNLELQWDGRSDGGAEVPAGMYIFRLQTPTGQYSRKLMKLEN</sequence>